<dbReference type="CDD" id="cd00223">
    <property type="entry name" value="TOPRIM_TopoIIB_SPO"/>
    <property type="match status" value="1"/>
</dbReference>
<comment type="caution">
    <text evidence="16">The sequence shown here is derived from an EMBL/GenBank/DDBJ whole genome shotgun (WGS) entry which is preliminary data.</text>
</comment>
<dbReference type="Gene3D" id="1.10.10.10">
    <property type="entry name" value="Winged helix-like DNA-binding domain superfamily/Winged helix DNA-binding domain"/>
    <property type="match status" value="1"/>
</dbReference>
<dbReference type="Proteomes" id="UP000309340">
    <property type="component" value="Unassembled WGS sequence"/>
</dbReference>
<dbReference type="GO" id="GO:0000706">
    <property type="term" value="P:meiotic DNA double-strand break processing"/>
    <property type="evidence" value="ECO:0007669"/>
    <property type="project" value="TreeGrafter"/>
</dbReference>
<sequence length="485" mass="53268">MDDDFEDLLGGREALVQDSSQESPTTAAAGLDFCESEEEEVLDDGHTLADTAVDYGLAMAVEVEMDQTRRLRKKTPQRGKDKRPNPRFTHSTPEIGAHAALRHFTPGSSDTTASAEPPASSALGKIEAVFEQIADDMLDGEREIGLSLDIRPRLLPKGRHPDGTTPPERKTRRLGFPGKTAEEAWRFTVVLRILELMHEALRTGVTISKRDMYYRDPALFGSQSHVDRYVDDIAYTFNVPRSALNVTAVAKGLVVGAMSICRRDGSVVHTGADREGILMPTLRDVLSVNLSAVKWIMVVEKEASFRSIAASSFWDRLSTEGVLITGKGYPDIATRAVLRYLCMPSPHNGFASPPSYALMDYDPDGLAIMSVYKYGSAALAHESADLRVPQLKWLGLRSEHMLLGGDGTHTSQGLLTLTARDRSKARKMLEREASAEDGDDSDEAESRRPLQVMLMLNIKAELQLLDAVPGCMTGLLERELHGCTD</sequence>
<evidence type="ECO:0000256" key="11">
    <source>
        <dbReference type="ARBA" id="ARBA00023242"/>
    </source>
</evidence>
<evidence type="ECO:0000313" key="16">
    <source>
        <dbReference type="EMBL" id="TKA71287.1"/>
    </source>
</evidence>
<dbReference type="PRINTS" id="PR01551">
    <property type="entry name" value="SPO11HOMOLOG"/>
</dbReference>
<dbReference type="GO" id="GO:0000228">
    <property type="term" value="C:nuclear chromosome"/>
    <property type="evidence" value="ECO:0007669"/>
    <property type="project" value="TreeGrafter"/>
</dbReference>
<evidence type="ECO:0000256" key="7">
    <source>
        <dbReference type="ARBA" id="ARBA00022842"/>
    </source>
</evidence>
<dbReference type="GO" id="GO:0042138">
    <property type="term" value="P:meiotic DNA double-strand break formation"/>
    <property type="evidence" value="ECO:0007669"/>
    <property type="project" value="InterPro"/>
</dbReference>
<feature type="region of interest" description="Disordered" evidence="13">
    <location>
        <begin position="153"/>
        <end position="177"/>
    </location>
</feature>
<dbReference type="Gene3D" id="3.40.1360.10">
    <property type="match status" value="1"/>
</dbReference>
<evidence type="ECO:0000256" key="6">
    <source>
        <dbReference type="ARBA" id="ARBA00022723"/>
    </source>
</evidence>
<evidence type="ECO:0000256" key="1">
    <source>
        <dbReference type="ARBA" id="ARBA00000185"/>
    </source>
</evidence>
<dbReference type="Pfam" id="PF21180">
    <property type="entry name" value="TOP6A-Spo11_Toprim"/>
    <property type="match status" value="1"/>
</dbReference>
<comment type="catalytic activity">
    <reaction evidence="1 12">
        <text>ATP-dependent breakage, passage and rejoining of double-stranded DNA.</text>
        <dbReference type="EC" id="5.6.2.2"/>
    </reaction>
</comment>
<dbReference type="SUPFAM" id="SSF56726">
    <property type="entry name" value="DNA topoisomerase IV, alpha subunit"/>
    <property type="match status" value="1"/>
</dbReference>
<accession>A0A4U0X695</accession>
<gene>
    <name evidence="16" type="ORF">B0A55_07596</name>
</gene>
<dbReference type="PANTHER" id="PTHR10848">
    <property type="entry name" value="MEIOTIC RECOMBINATION PROTEIN SPO11"/>
    <property type="match status" value="1"/>
</dbReference>
<keyword evidence="7" id="KW-0460">Magnesium</keyword>
<dbReference type="OrthoDB" id="5377392at2759"/>
<dbReference type="InterPro" id="IPR013048">
    <property type="entry name" value="Meiotic_Spo11"/>
</dbReference>
<keyword evidence="9 12" id="KW-0238">DNA-binding</keyword>
<proteinExistence type="inferred from homology"/>
<keyword evidence="11" id="KW-0539">Nucleus</keyword>
<dbReference type="STRING" id="329884.A0A4U0X695"/>
<dbReference type="InterPro" id="IPR013049">
    <property type="entry name" value="Spo11/TopoVI_A_N"/>
</dbReference>
<feature type="active site" description="O-(5'-phospho-DNA)-tyrosine intermediate" evidence="12">
    <location>
        <position position="214"/>
    </location>
</feature>
<dbReference type="GO" id="GO:0046872">
    <property type="term" value="F:metal ion binding"/>
    <property type="evidence" value="ECO:0007669"/>
    <property type="project" value="UniProtKB-KW"/>
</dbReference>
<feature type="domain" description="Spo11/DNA topoisomerase VI subunit A N-terminal" evidence="14">
    <location>
        <begin position="185"/>
        <end position="246"/>
    </location>
</feature>
<evidence type="ECO:0000313" key="17">
    <source>
        <dbReference type="Proteomes" id="UP000309340"/>
    </source>
</evidence>
<reference evidence="16 17" key="1">
    <citation type="submission" date="2017-03" db="EMBL/GenBank/DDBJ databases">
        <title>Genomes of endolithic fungi from Antarctica.</title>
        <authorList>
            <person name="Coleine C."/>
            <person name="Masonjones S."/>
            <person name="Stajich J.E."/>
        </authorList>
    </citation>
    <scope>NUCLEOTIDE SEQUENCE [LARGE SCALE GENOMIC DNA]</scope>
    <source>
        <strain evidence="16 17">CCFEE 5184</strain>
    </source>
</reference>
<evidence type="ECO:0000259" key="14">
    <source>
        <dbReference type="Pfam" id="PF04406"/>
    </source>
</evidence>
<evidence type="ECO:0000256" key="3">
    <source>
        <dbReference type="ARBA" id="ARBA00004123"/>
    </source>
</evidence>
<evidence type="ECO:0000256" key="13">
    <source>
        <dbReference type="SAM" id="MobiDB-lite"/>
    </source>
</evidence>
<dbReference type="InterPro" id="IPR034136">
    <property type="entry name" value="TOPRIM_Topo6A/Spo11"/>
</dbReference>
<dbReference type="PANTHER" id="PTHR10848:SF0">
    <property type="entry name" value="MEIOTIC RECOMBINATION PROTEIN SPO11"/>
    <property type="match status" value="1"/>
</dbReference>
<feature type="compositionally biased region" description="Polar residues" evidence="13">
    <location>
        <begin position="17"/>
        <end position="26"/>
    </location>
</feature>
<keyword evidence="17" id="KW-1185">Reference proteome</keyword>
<organism evidence="16 17">
    <name type="scientific">Friedmanniomyces simplex</name>
    <dbReference type="NCBI Taxonomy" id="329884"/>
    <lineage>
        <taxon>Eukaryota</taxon>
        <taxon>Fungi</taxon>
        <taxon>Dikarya</taxon>
        <taxon>Ascomycota</taxon>
        <taxon>Pezizomycotina</taxon>
        <taxon>Dothideomycetes</taxon>
        <taxon>Dothideomycetidae</taxon>
        <taxon>Mycosphaerellales</taxon>
        <taxon>Teratosphaeriaceae</taxon>
        <taxon>Friedmanniomyces</taxon>
    </lineage>
</organism>
<evidence type="ECO:0000256" key="10">
    <source>
        <dbReference type="ARBA" id="ARBA00023235"/>
    </source>
</evidence>
<dbReference type="GO" id="GO:0003677">
    <property type="term" value="F:DNA binding"/>
    <property type="evidence" value="ECO:0007669"/>
    <property type="project" value="UniProtKB-UniRule"/>
</dbReference>
<feature type="region of interest" description="Disordered" evidence="13">
    <location>
        <begin position="1"/>
        <end position="29"/>
    </location>
</feature>
<evidence type="ECO:0000256" key="12">
    <source>
        <dbReference type="PROSITE-ProRule" id="PRU01385"/>
    </source>
</evidence>
<dbReference type="GO" id="GO:0007131">
    <property type="term" value="P:reciprocal meiotic recombination"/>
    <property type="evidence" value="ECO:0007669"/>
    <property type="project" value="TreeGrafter"/>
</dbReference>
<evidence type="ECO:0000259" key="15">
    <source>
        <dbReference type="Pfam" id="PF21180"/>
    </source>
</evidence>
<keyword evidence="10 12" id="KW-0413">Isomerase</keyword>
<evidence type="ECO:0000256" key="4">
    <source>
        <dbReference type="ARBA" id="ARBA00006559"/>
    </source>
</evidence>
<dbReference type="PROSITE" id="PS52041">
    <property type="entry name" value="TOPO_IIB"/>
    <property type="match status" value="1"/>
</dbReference>
<comment type="subcellular location">
    <subcellularLocation>
        <location evidence="3">Nucleus</location>
    </subcellularLocation>
</comment>
<name>A0A4U0X695_9PEZI</name>
<evidence type="ECO:0000256" key="2">
    <source>
        <dbReference type="ARBA" id="ARBA00001946"/>
    </source>
</evidence>
<dbReference type="InterPro" id="IPR036388">
    <property type="entry name" value="WH-like_DNA-bd_sf"/>
</dbReference>
<dbReference type="Pfam" id="PF04406">
    <property type="entry name" value="TP6A_N"/>
    <property type="match status" value="1"/>
</dbReference>
<dbReference type="PRINTS" id="PR01550">
    <property type="entry name" value="TOP6AFAMILY"/>
</dbReference>
<evidence type="ECO:0000256" key="9">
    <source>
        <dbReference type="ARBA" id="ARBA00023125"/>
    </source>
</evidence>
<protein>
    <recommendedName>
        <fullName evidence="5">DNA topoisomerase (ATP-hydrolyzing)</fullName>
        <ecNumber evidence="5">5.6.2.2</ecNumber>
    </recommendedName>
</protein>
<evidence type="ECO:0000256" key="5">
    <source>
        <dbReference type="ARBA" id="ARBA00012895"/>
    </source>
</evidence>
<comment type="similarity">
    <text evidence="4 12">Belongs to the TOP6A family.</text>
</comment>
<feature type="domain" description="Topoisomerase 6 subunit A/Spo11 TOPRIM" evidence="15">
    <location>
        <begin position="296"/>
        <end position="466"/>
    </location>
</feature>
<dbReference type="GO" id="GO:0005524">
    <property type="term" value="F:ATP binding"/>
    <property type="evidence" value="ECO:0007669"/>
    <property type="project" value="InterPro"/>
</dbReference>
<feature type="region of interest" description="Disordered" evidence="13">
    <location>
        <begin position="66"/>
        <end position="94"/>
    </location>
</feature>
<feature type="compositionally biased region" description="Basic and acidic residues" evidence="13">
    <location>
        <begin position="425"/>
        <end position="434"/>
    </location>
</feature>
<keyword evidence="8 12" id="KW-0799">Topoisomerase</keyword>
<dbReference type="EMBL" id="NAJQ01000358">
    <property type="protein sequence ID" value="TKA71287.1"/>
    <property type="molecule type" value="Genomic_DNA"/>
</dbReference>
<dbReference type="EC" id="5.6.2.2" evidence="5"/>
<feature type="region of interest" description="Disordered" evidence="13">
    <location>
        <begin position="425"/>
        <end position="446"/>
    </location>
</feature>
<keyword evidence="6" id="KW-0479">Metal-binding</keyword>
<dbReference type="InterPro" id="IPR036078">
    <property type="entry name" value="Spo11/TopoVI_A_sf"/>
</dbReference>
<dbReference type="AlphaFoldDB" id="A0A4U0X695"/>
<evidence type="ECO:0000256" key="8">
    <source>
        <dbReference type="ARBA" id="ARBA00023029"/>
    </source>
</evidence>
<dbReference type="InterPro" id="IPR002815">
    <property type="entry name" value="Spo11/TopoVI_A"/>
</dbReference>
<comment type="cofactor">
    <cofactor evidence="2">
        <name>Mg(2+)</name>
        <dbReference type="ChEBI" id="CHEBI:18420"/>
    </cofactor>
</comment>
<dbReference type="GO" id="GO:0003918">
    <property type="term" value="F:DNA topoisomerase type II (double strand cut, ATP-hydrolyzing) activity"/>
    <property type="evidence" value="ECO:0007669"/>
    <property type="project" value="UniProtKB-UniRule"/>
</dbReference>